<evidence type="ECO:0000259" key="1">
    <source>
        <dbReference type="PROSITE" id="PS50943"/>
    </source>
</evidence>
<comment type="caution">
    <text evidence="2">The sequence shown here is derived from an EMBL/GenBank/DDBJ whole genome shotgun (WGS) entry which is preliminary data.</text>
</comment>
<dbReference type="InterPro" id="IPR001387">
    <property type="entry name" value="Cro/C1-type_HTH"/>
</dbReference>
<dbReference type="EMBL" id="JBHSOC010000113">
    <property type="protein sequence ID" value="MFC5646777.1"/>
    <property type="molecule type" value="Genomic_DNA"/>
</dbReference>
<dbReference type="SUPFAM" id="SSF47413">
    <property type="entry name" value="lambda repressor-like DNA-binding domains"/>
    <property type="match status" value="1"/>
</dbReference>
<dbReference type="PROSITE" id="PS50943">
    <property type="entry name" value="HTH_CROC1"/>
    <property type="match status" value="1"/>
</dbReference>
<evidence type="ECO:0000313" key="2">
    <source>
        <dbReference type="EMBL" id="MFC5646777.1"/>
    </source>
</evidence>
<dbReference type="RefSeq" id="WP_346149001.1">
    <property type="nucleotide sequence ID" value="NZ_BAAAUA010000061.1"/>
</dbReference>
<accession>A0ABW0VM47</accession>
<protein>
    <recommendedName>
        <fullName evidence="1">HTH cro/C1-type domain-containing protein</fullName>
    </recommendedName>
</protein>
<keyword evidence="3" id="KW-1185">Reference proteome</keyword>
<sequence length="132" mass="14615">MSGTGDRAGRTLAQKLEDLRRAATPPGQRPLSDAAVVRAIARATGEASVDENTLYRLRTGRSTNPSMKVMWSICQGLGITPGFLFPGVRWDVQEHRELTAALERDEVRRLCLRLAHMDSDRLAEVDRLLDAS</sequence>
<reference evidence="3" key="1">
    <citation type="journal article" date="2019" name="Int. J. Syst. Evol. Microbiol.">
        <title>The Global Catalogue of Microorganisms (GCM) 10K type strain sequencing project: providing services to taxonomists for standard genome sequencing and annotation.</title>
        <authorList>
            <consortium name="The Broad Institute Genomics Platform"/>
            <consortium name="The Broad Institute Genome Sequencing Center for Infectious Disease"/>
            <person name="Wu L."/>
            <person name="Ma J."/>
        </authorList>
    </citation>
    <scope>NUCLEOTIDE SEQUENCE [LARGE SCALE GENOMIC DNA]</scope>
    <source>
        <strain evidence="3">CGMCC 4.1622</strain>
    </source>
</reference>
<evidence type="ECO:0000313" key="3">
    <source>
        <dbReference type="Proteomes" id="UP001596066"/>
    </source>
</evidence>
<dbReference type="Gene3D" id="1.10.260.40">
    <property type="entry name" value="lambda repressor-like DNA-binding domains"/>
    <property type="match status" value="1"/>
</dbReference>
<name>A0ABW0VM47_9ACTN</name>
<proteinExistence type="predicted"/>
<gene>
    <name evidence="2" type="ORF">ACFPZF_36225</name>
</gene>
<organism evidence="2 3">
    <name type="scientific">Kitasatospora cinereorecta</name>
    <dbReference type="NCBI Taxonomy" id="285560"/>
    <lineage>
        <taxon>Bacteria</taxon>
        <taxon>Bacillati</taxon>
        <taxon>Actinomycetota</taxon>
        <taxon>Actinomycetes</taxon>
        <taxon>Kitasatosporales</taxon>
        <taxon>Streptomycetaceae</taxon>
        <taxon>Kitasatospora</taxon>
    </lineage>
</organism>
<dbReference type="InterPro" id="IPR010982">
    <property type="entry name" value="Lambda_DNA-bd_dom_sf"/>
</dbReference>
<feature type="domain" description="HTH cro/C1-type" evidence="1">
    <location>
        <begin position="49"/>
        <end position="84"/>
    </location>
</feature>
<dbReference type="Proteomes" id="UP001596066">
    <property type="component" value="Unassembled WGS sequence"/>
</dbReference>